<dbReference type="GO" id="GO:0005524">
    <property type="term" value="F:ATP binding"/>
    <property type="evidence" value="ECO:0007669"/>
    <property type="project" value="InterPro"/>
</dbReference>
<dbReference type="InterPro" id="IPR000719">
    <property type="entry name" value="Prot_kinase_dom"/>
</dbReference>
<dbReference type="Pfam" id="PF00069">
    <property type="entry name" value="Pkinase"/>
    <property type="match status" value="2"/>
</dbReference>
<dbReference type="GO" id="GO:0004674">
    <property type="term" value="F:protein serine/threonine kinase activity"/>
    <property type="evidence" value="ECO:0007669"/>
    <property type="project" value="TreeGrafter"/>
</dbReference>
<name>A0A421GAS5_9STRA</name>
<dbReference type="PANTHER" id="PTHR44329:SF214">
    <property type="entry name" value="PROTEIN KINASE DOMAIN-CONTAINING PROTEIN"/>
    <property type="match status" value="1"/>
</dbReference>
<proteinExistence type="predicted"/>
<reference evidence="3 4" key="1">
    <citation type="submission" date="2018-07" db="EMBL/GenBank/DDBJ databases">
        <title>Genome sequencing of oomycete isolates from Chile give support for New Zealand origin for Phytophthora kernoviae and make available the first Nothophytophthora sp. genome.</title>
        <authorList>
            <person name="Studholme D.J."/>
            <person name="Sanfuentes E."/>
            <person name="Panda P."/>
            <person name="Hill R."/>
            <person name="Sambles C."/>
            <person name="Grant M."/>
            <person name="Williams N.M."/>
            <person name="Mcdougal R.L."/>
        </authorList>
    </citation>
    <scope>NUCLEOTIDE SEQUENCE [LARGE SCALE GENOMIC DNA]</scope>
    <source>
        <strain evidence="3">Chile7</strain>
    </source>
</reference>
<keyword evidence="1" id="KW-1133">Transmembrane helix</keyword>
<organism evidence="3 4">
    <name type="scientific">Phytophthora kernoviae</name>
    <dbReference type="NCBI Taxonomy" id="325452"/>
    <lineage>
        <taxon>Eukaryota</taxon>
        <taxon>Sar</taxon>
        <taxon>Stramenopiles</taxon>
        <taxon>Oomycota</taxon>
        <taxon>Peronosporomycetes</taxon>
        <taxon>Peronosporales</taxon>
        <taxon>Peronosporaceae</taxon>
        <taxon>Phytophthora</taxon>
    </lineage>
</organism>
<dbReference type="SMART" id="SM00220">
    <property type="entry name" value="S_TKc"/>
    <property type="match status" value="2"/>
</dbReference>
<evidence type="ECO:0000259" key="2">
    <source>
        <dbReference type="PROSITE" id="PS50011"/>
    </source>
</evidence>
<dbReference type="PROSITE" id="PS00108">
    <property type="entry name" value="PROTEIN_KINASE_ST"/>
    <property type="match status" value="2"/>
</dbReference>
<dbReference type="InterPro" id="IPR011009">
    <property type="entry name" value="Kinase-like_dom_sf"/>
</dbReference>
<dbReference type="InterPro" id="IPR008271">
    <property type="entry name" value="Ser/Thr_kinase_AS"/>
</dbReference>
<keyword evidence="1" id="KW-0472">Membrane</keyword>
<dbReference type="AlphaFoldDB" id="A0A421GAS5"/>
<keyword evidence="1" id="KW-0812">Transmembrane</keyword>
<dbReference type="PROSITE" id="PS50011">
    <property type="entry name" value="PROTEIN_KINASE_DOM"/>
    <property type="match status" value="2"/>
</dbReference>
<comment type="caution">
    <text evidence="3">The sequence shown here is derived from an EMBL/GenBank/DDBJ whole genome shotgun (WGS) entry which is preliminary data.</text>
</comment>
<accession>A0A421GAS5</accession>
<evidence type="ECO:0000313" key="4">
    <source>
        <dbReference type="Proteomes" id="UP000284657"/>
    </source>
</evidence>
<feature type="transmembrane region" description="Helical" evidence="1">
    <location>
        <begin position="438"/>
        <end position="457"/>
    </location>
</feature>
<evidence type="ECO:0000313" key="3">
    <source>
        <dbReference type="EMBL" id="RLN71344.1"/>
    </source>
</evidence>
<dbReference type="InterPro" id="IPR051681">
    <property type="entry name" value="Ser/Thr_Kinases-Pseudokinases"/>
</dbReference>
<dbReference type="Proteomes" id="UP000284657">
    <property type="component" value="Unassembled WGS sequence"/>
</dbReference>
<dbReference type="EMBL" id="MBAD02000098">
    <property type="protein sequence ID" value="RLN71344.1"/>
    <property type="molecule type" value="Genomic_DNA"/>
</dbReference>
<dbReference type="PANTHER" id="PTHR44329">
    <property type="entry name" value="SERINE/THREONINE-PROTEIN KINASE TNNI3K-RELATED"/>
    <property type="match status" value="1"/>
</dbReference>
<gene>
    <name evidence="3" type="ORF">BBJ29_005365</name>
</gene>
<evidence type="ECO:0000256" key="1">
    <source>
        <dbReference type="SAM" id="Phobius"/>
    </source>
</evidence>
<feature type="domain" description="Protein kinase" evidence="2">
    <location>
        <begin position="532"/>
        <end position="802"/>
    </location>
</feature>
<protein>
    <recommendedName>
        <fullName evidence="2">Protein kinase domain-containing protein</fullName>
    </recommendedName>
</protein>
<dbReference type="Gene3D" id="1.10.510.10">
    <property type="entry name" value="Transferase(Phosphotransferase) domain 1"/>
    <property type="match status" value="2"/>
</dbReference>
<dbReference type="SUPFAM" id="SSF56112">
    <property type="entry name" value="Protein kinase-like (PK-like)"/>
    <property type="match status" value="2"/>
</dbReference>
<feature type="domain" description="Protein kinase" evidence="2">
    <location>
        <begin position="26"/>
        <end position="286"/>
    </location>
</feature>
<sequence length="806" mass="88344">MSPKAMRSALVPAVLSPSVRVDRNKVVLGRVISNGGCGQVLSGRFNGKRVAVKMLLPDNRKSVKHLNAFLEEVKLMARLDHPRIVKFIGVAWDSLSDLCVLTKFMEGGDLRRLLDNYEAQNFPVGFNETKVTIALHVAHALTYLHSLDPPVLHRDLKSRNILLNANLDARLADFGISREHEDDTMTAGVGTSRWMAPEVMMGERYDEKADMFSLGVVLSELDLHCLPYSHAVEDNNPSRKLPNPKFCMNSDLESKRRRGKTSALDTVASDRVSADGWTRCTSHGFGGYSIFVSETCNITDRFMYSAEMFKGFDYVIMEEYLDIGCNNLIRTSVYPASGTCEKTSVDGSTSDIVSLYANGTAVVLLFDNGDCGSEPSLGFVLDSDEVSSGHCIQGRHKFYSNSPVSSSGSTGKVSAYESASGIGIVTSTSTPSITGGTIVGIVAGVVAVVALLGFAALRWRNRRRGDMSYKDSGIPVLASSYAGYPTPASALDSITLASESSYSQEDTTEPRTLTNLWEDEIIITARVPREKVYLGELISRGAYGEVYAGFFNDERVAIKILLPEMRKSVKHVNAFLTEVKMMATLNHERIVQFIGVAWDSLIDLCVLSEYMEGGDLRSLLTTYEELNFPVGFDRSKARIALHVAHALTYLHSLSTPVLHRDLKSKNILLTGTLDAKLTDFGVSRERADFTMTGGIGTSRWMAPEVMMGERYDDKADIFSFGIVLSELDQHVLPYANAKENMESSRSMPGTAILQLVAMGKLQIEFSPAVPESIVALGMACVAVDPNDRPTAAGALYKLHTILEREL</sequence>
<dbReference type="Gene3D" id="3.30.200.20">
    <property type="entry name" value="Phosphorylase Kinase, domain 1"/>
    <property type="match status" value="1"/>
</dbReference>